<keyword evidence="2" id="KW-0238">DNA-binding</keyword>
<comment type="caution">
    <text evidence="2">The sequence shown here is derived from an EMBL/GenBank/DDBJ whole genome shotgun (WGS) entry which is preliminary data.</text>
</comment>
<dbReference type="PANTHER" id="PTHR33164:SF43">
    <property type="entry name" value="HTH-TYPE TRANSCRIPTIONAL REPRESSOR YETL"/>
    <property type="match status" value="1"/>
</dbReference>
<dbReference type="Gene3D" id="1.10.10.10">
    <property type="entry name" value="Winged helix-like DNA-binding domain superfamily/Winged helix DNA-binding domain"/>
    <property type="match status" value="1"/>
</dbReference>
<evidence type="ECO:0000259" key="1">
    <source>
        <dbReference type="PROSITE" id="PS50995"/>
    </source>
</evidence>
<evidence type="ECO:0000313" key="3">
    <source>
        <dbReference type="Proteomes" id="UP000549971"/>
    </source>
</evidence>
<sequence length="157" mass="17605">MESEEFGALDQAAWSGFLRTHDRLWRAMEAGLAPLNVSMAELDVLLALNAARPRGVRMSDLAERRLMSSGGFTRLADRLEERGLIERRRSTVDGRSLEMVMTAQGRALLRRARRQHHVDVRALFLDRLGEDDLRQLSAIWAALDPAGTHPDDDEAAS</sequence>
<dbReference type="AlphaFoldDB" id="A0A7W9MZ69"/>
<dbReference type="InterPro" id="IPR036388">
    <property type="entry name" value="WH-like_DNA-bd_sf"/>
</dbReference>
<dbReference type="PROSITE" id="PS50995">
    <property type="entry name" value="HTH_MARR_2"/>
    <property type="match status" value="1"/>
</dbReference>
<proteinExistence type="predicted"/>
<dbReference type="InterPro" id="IPR036390">
    <property type="entry name" value="WH_DNA-bd_sf"/>
</dbReference>
<dbReference type="PANTHER" id="PTHR33164">
    <property type="entry name" value="TRANSCRIPTIONAL REGULATOR, MARR FAMILY"/>
    <property type="match status" value="1"/>
</dbReference>
<dbReference type="GO" id="GO:0003700">
    <property type="term" value="F:DNA-binding transcription factor activity"/>
    <property type="evidence" value="ECO:0007669"/>
    <property type="project" value="InterPro"/>
</dbReference>
<reference evidence="2 3" key="1">
    <citation type="submission" date="2020-08" db="EMBL/GenBank/DDBJ databases">
        <title>Sequencing the genomes of 1000 actinobacteria strains.</title>
        <authorList>
            <person name="Klenk H.-P."/>
        </authorList>
    </citation>
    <scope>NUCLEOTIDE SEQUENCE [LARGE SCALE GENOMIC DNA]</scope>
    <source>
        <strain evidence="2 3">DSM 28967</strain>
    </source>
</reference>
<keyword evidence="3" id="KW-1185">Reference proteome</keyword>
<dbReference type="Pfam" id="PF12802">
    <property type="entry name" value="MarR_2"/>
    <property type="match status" value="1"/>
</dbReference>
<dbReference type="EMBL" id="JACHMY010000001">
    <property type="protein sequence ID" value="MBB5841619.1"/>
    <property type="molecule type" value="Genomic_DNA"/>
</dbReference>
<protein>
    <submittedName>
        <fullName evidence="2">DNA-binding MarR family transcriptional regulator</fullName>
    </submittedName>
</protein>
<dbReference type="GO" id="GO:0003677">
    <property type="term" value="F:DNA binding"/>
    <property type="evidence" value="ECO:0007669"/>
    <property type="project" value="UniProtKB-KW"/>
</dbReference>
<dbReference type="GO" id="GO:0006950">
    <property type="term" value="P:response to stress"/>
    <property type="evidence" value="ECO:0007669"/>
    <property type="project" value="TreeGrafter"/>
</dbReference>
<dbReference type="InterPro" id="IPR039422">
    <property type="entry name" value="MarR/SlyA-like"/>
</dbReference>
<dbReference type="PRINTS" id="PR00598">
    <property type="entry name" value="HTHMARR"/>
</dbReference>
<name>A0A7W9MZ69_9ACTN</name>
<accession>A0A7W9MZ69</accession>
<dbReference type="RefSeq" id="WP_184805205.1">
    <property type="nucleotide sequence ID" value="NZ_JACHMY010000001.1"/>
</dbReference>
<dbReference type="SUPFAM" id="SSF46785">
    <property type="entry name" value="Winged helix' DNA-binding domain"/>
    <property type="match status" value="1"/>
</dbReference>
<dbReference type="Proteomes" id="UP000549971">
    <property type="component" value="Unassembled WGS sequence"/>
</dbReference>
<dbReference type="InterPro" id="IPR000835">
    <property type="entry name" value="HTH_MarR-typ"/>
</dbReference>
<feature type="domain" description="HTH marR-type" evidence="1">
    <location>
        <begin position="1"/>
        <end position="145"/>
    </location>
</feature>
<gene>
    <name evidence="2" type="ORF">HDA39_008353</name>
</gene>
<evidence type="ECO:0000313" key="2">
    <source>
        <dbReference type="EMBL" id="MBB5841619.1"/>
    </source>
</evidence>
<organism evidence="2 3">
    <name type="scientific">Kribbella italica</name>
    <dbReference type="NCBI Taxonomy" id="1540520"/>
    <lineage>
        <taxon>Bacteria</taxon>
        <taxon>Bacillati</taxon>
        <taxon>Actinomycetota</taxon>
        <taxon>Actinomycetes</taxon>
        <taxon>Propionibacteriales</taxon>
        <taxon>Kribbellaceae</taxon>
        <taxon>Kribbella</taxon>
    </lineage>
</organism>
<dbReference type="SMART" id="SM00347">
    <property type="entry name" value="HTH_MARR"/>
    <property type="match status" value="1"/>
</dbReference>